<proteinExistence type="predicted"/>
<protein>
    <submittedName>
        <fullName evidence="2">Uncharacterized protein</fullName>
    </submittedName>
</protein>
<name>A0A0Q0A627_PSESX</name>
<dbReference type="AlphaFoldDB" id="A0A0Q0A627"/>
<dbReference type="InterPro" id="IPR032871">
    <property type="entry name" value="AHH_dom_containing"/>
</dbReference>
<gene>
    <name evidence="2" type="ORF">ALO94_03042</name>
</gene>
<dbReference type="Pfam" id="PF14412">
    <property type="entry name" value="AHH"/>
    <property type="match status" value="1"/>
</dbReference>
<feature type="region of interest" description="Disordered" evidence="1">
    <location>
        <begin position="26"/>
        <end position="45"/>
    </location>
</feature>
<evidence type="ECO:0000313" key="2">
    <source>
        <dbReference type="EMBL" id="KPY71789.1"/>
    </source>
</evidence>
<reference evidence="2 3" key="1">
    <citation type="submission" date="2015-09" db="EMBL/GenBank/DDBJ databases">
        <title>Genome announcement of multiple Pseudomonas syringae strains.</title>
        <authorList>
            <person name="Thakur S."/>
            <person name="Wang P.W."/>
            <person name="Gong Y."/>
            <person name="Weir B.S."/>
            <person name="Guttman D.S."/>
        </authorList>
    </citation>
    <scope>NUCLEOTIDE SEQUENCE [LARGE SCALE GENOMIC DNA]</scope>
    <source>
        <strain evidence="2 3">ICMP16929</strain>
    </source>
</reference>
<dbReference type="EMBL" id="LJRI01001163">
    <property type="protein sequence ID" value="KPY71789.1"/>
    <property type="molecule type" value="Genomic_DNA"/>
</dbReference>
<dbReference type="PATRIC" id="fig|264459.3.peg.4901"/>
<evidence type="ECO:0000256" key="1">
    <source>
        <dbReference type="SAM" id="MobiDB-lite"/>
    </source>
</evidence>
<comment type="caution">
    <text evidence="2">The sequence shown here is derived from an EMBL/GenBank/DDBJ whole genome shotgun (WGS) entry which is preliminary data.</text>
</comment>
<evidence type="ECO:0000313" key="3">
    <source>
        <dbReference type="Proteomes" id="UP000050384"/>
    </source>
</evidence>
<accession>A0A0Q0A627</accession>
<organism evidence="2 3">
    <name type="scientific">Pseudomonas syringae pv. spinaceae</name>
    <dbReference type="NCBI Taxonomy" id="264459"/>
    <lineage>
        <taxon>Bacteria</taxon>
        <taxon>Pseudomonadati</taxon>
        <taxon>Pseudomonadota</taxon>
        <taxon>Gammaproteobacteria</taxon>
        <taxon>Pseudomonadales</taxon>
        <taxon>Pseudomonadaceae</taxon>
        <taxon>Pseudomonas</taxon>
        <taxon>Pseudomonas syringae</taxon>
    </lineage>
</organism>
<sequence>MMDALRKKMDIFKININDKRNGVWLPKNESARIPGTNTTPHKGAGVHGKAYKQYVFETLSGAQTREEFLNSLSMIKKSLADGIEFPKAR</sequence>
<dbReference type="Proteomes" id="UP000050384">
    <property type="component" value="Unassembled WGS sequence"/>
</dbReference>